<dbReference type="InterPro" id="IPR012338">
    <property type="entry name" value="Beta-lactam/transpept-like"/>
</dbReference>
<dbReference type="Gene3D" id="3.40.710.10">
    <property type="entry name" value="DD-peptidase/beta-lactamase superfamily"/>
    <property type="match status" value="1"/>
</dbReference>
<evidence type="ECO:0000313" key="4">
    <source>
        <dbReference type="Proteomes" id="UP000029672"/>
    </source>
</evidence>
<protein>
    <submittedName>
        <fullName evidence="3">Beta-lactamase</fullName>
    </submittedName>
</protein>
<keyword evidence="1" id="KW-0378">Hydrolase</keyword>
<evidence type="ECO:0000313" key="3">
    <source>
        <dbReference type="EMBL" id="AIT09897.1"/>
    </source>
</evidence>
<name>A0A097EQQ6_9GAMM</name>
<dbReference type="RefSeq" id="WP_040010232.1">
    <property type="nucleotide sequence ID" value="NZ_CP009574.1"/>
</dbReference>
<accession>A0A097EQQ6</accession>
<evidence type="ECO:0000259" key="2">
    <source>
        <dbReference type="Pfam" id="PF00144"/>
    </source>
</evidence>
<reference evidence="3 4" key="1">
    <citation type="submission" date="2014-10" db="EMBL/GenBank/DDBJ databases">
        <title>Whole genome sequence of Francisella endociliophora strain FSC1006, isolated from a laboratory culture of the marine ciliate Euplotes raikovi.</title>
        <authorList>
            <person name="Granberg M."/>
            <person name="Backman S."/>
            <person name="Lundmark E."/>
            <person name="Nilsson E."/>
            <person name="Karlsson E."/>
            <person name="Thelaus J."/>
            <person name="Ohrman C."/>
            <person name="Larkeryd A."/>
            <person name="Stenberg P."/>
        </authorList>
    </citation>
    <scope>NUCLEOTIDE SEQUENCE [LARGE SCALE GENOMIC DNA]</scope>
    <source>
        <strain evidence="3 4">FSC1006</strain>
    </source>
</reference>
<dbReference type="EMBL" id="CP009574">
    <property type="protein sequence ID" value="AIT09897.1"/>
    <property type="molecule type" value="Genomic_DNA"/>
</dbReference>
<dbReference type="Proteomes" id="UP000029672">
    <property type="component" value="Chromosome"/>
</dbReference>
<dbReference type="PANTHER" id="PTHR43283">
    <property type="entry name" value="BETA-LACTAMASE-RELATED"/>
    <property type="match status" value="1"/>
</dbReference>
<dbReference type="KEGG" id="frf:LO80_07900"/>
<sequence length="384" mass="43716">MSFTKLESIINYDVVHGFPGVALSIIYHGENIYQNTFGYAYRYDRAGKQVTDPQILDKNMLFDIASLTKIFATTYAIMYLYERNLIKLNALITEYIPEFKFVNTSYIPTIRDLLNHASGVAPFFDFYNNYTAGDLYSQDRETTIKYLKTKMSVVEPARKYCIYSDIGMKILGCVVEAITNQRLDNFLVENIYSKLELKNTCFNPLEKGYLPEQIVATQVDGHANFGTTSFNNIKTDTLRGLVHDEKALYSMDGVAGHAGLFSTIDDVARLASLLYQENEFFSQSTIKEFSEYCDVNPAFTQGFWTAKGRKNRSLFGEKCSDKTIGHTGFTGQCFISDPENKITIIIMSNSVHCRIIYPRIFEGKTFRTGLYGQLIDSIYESLNI</sequence>
<evidence type="ECO:0000256" key="1">
    <source>
        <dbReference type="ARBA" id="ARBA00022801"/>
    </source>
</evidence>
<dbReference type="HOGENOM" id="CLU_020027_1_2_6"/>
<dbReference type="InterPro" id="IPR001466">
    <property type="entry name" value="Beta-lactam-related"/>
</dbReference>
<dbReference type="eggNOG" id="COG1680">
    <property type="taxonomic scope" value="Bacteria"/>
</dbReference>
<proteinExistence type="predicted"/>
<gene>
    <name evidence="3" type="ORF">LO80_07900</name>
</gene>
<dbReference type="OrthoDB" id="9794842at2"/>
<feature type="domain" description="Beta-lactamase-related" evidence="2">
    <location>
        <begin position="16"/>
        <end position="352"/>
    </location>
</feature>
<dbReference type="SUPFAM" id="SSF56601">
    <property type="entry name" value="beta-lactamase/transpeptidase-like"/>
    <property type="match status" value="1"/>
</dbReference>
<keyword evidence="4" id="KW-1185">Reference proteome</keyword>
<dbReference type="PANTHER" id="PTHR43283:SF11">
    <property type="entry name" value="BETA-LACTAMASE-RELATED DOMAIN-CONTAINING PROTEIN"/>
    <property type="match status" value="1"/>
</dbReference>
<organism evidence="3 4">
    <name type="scientific">Candidatus Francisella endociliophora</name>
    <dbReference type="NCBI Taxonomy" id="653937"/>
    <lineage>
        <taxon>Bacteria</taxon>
        <taxon>Pseudomonadati</taxon>
        <taxon>Pseudomonadota</taxon>
        <taxon>Gammaproteobacteria</taxon>
        <taxon>Thiotrichales</taxon>
        <taxon>Francisellaceae</taxon>
        <taxon>Francisella</taxon>
    </lineage>
</organism>
<dbReference type="STRING" id="1547445.LO80_07900"/>
<dbReference type="InterPro" id="IPR050789">
    <property type="entry name" value="Diverse_Enzym_Activities"/>
</dbReference>
<dbReference type="Pfam" id="PF00144">
    <property type="entry name" value="Beta-lactamase"/>
    <property type="match status" value="1"/>
</dbReference>
<dbReference type="GO" id="GO:0016787">
    <property type="term" value="F:hydrolase activity"/>
    <property type="evidence" value="ECO:0007669"/>
    <property type="project" value="UniProtKB-KW"/>
</dbReference>
<dbReference type="AlphaFoldDB" id="A0A097EQQ6"/>